<dbReference type="SUPFAM" id="SSF46458">
    <property type="entry name" value="Globin-like"/>
    <property type="match status" value="1"/>
</dbReference>
<dbReference type="GO" id="GO:0020037">
    <property type="term" value="F:heme binding"/>
    <property type="evidence" value="ECO:0007669"/>
    <property type="project" value="InterPro"/>
</dbReference>
<dbReference type="InterPro" id="IPR001300">
    <property type="entry name" value="Peptidase_C2_calpain_cat"/>
</dbReference>
<dbReference type="PROSITE" id="PS52042">
    <property type="entry name" value="GLOBIN_CP_ADGB"/>
    <property type="match status" value="1"/>
</dbReference>
<dbReference type="Pfam" id="PF00648">
    <property type="entry name" value="Peptidase_C2"/>
    <property type="match status" value="1"/>
</dbReference>
<keyword evidence="1" id="KW-0349">Heme</keyword>
<evidence type="ECO:0000313" key="10">
    <source>
        <dbReference type="Proteomes" id="UP000694569"/>
    </source>
</evidence>
<dbReference type="SMART" id="SM00230">
    <property type="entry name" value="CysPc"/>
    <property type="match status" value="1"/>
</dbReference>
<evidence type="ECO:0000256" key="2">
    <source>
        <dbReference type="ARBA" id="ARBA00022723"/>
    </source>
</evidence>
<evidence type="ECO:0000256" key="4">
    <source>
        <dbReference type="PROSITE-ProRule" id="PRU00239"/>
    </source>
</evidence>
<dbReference type="PROSITE" id="PS50096">
    <property type="entry name" value="IQ"/>
    <property type="match status" value="1"/>
</dbReference>
<feature type="compositionally biased region" description="Basic and acidic residues" evidence="6">
    <location>
        <begin position="1234"/>
        <end position="1246"/>
    </location>
</feature>
<dbReference type="GO" id="GO:0019825">
    <property type="term" value="F:oxygen binding"/>
    <property type="evidence" value="ECO:0007669"/>
    <property type="project" value="InterPro"/>
</dbReference>
<dbReference type="PANTHER" id="PTHR46298:SF1">
    <property type="entry name" value="ANDROGLOBIN"/>
    <property type="match status" value="1"/>
</dbReference>
<feature type="compositionally biased region" description="Basic and acidic residues" evidence="6">
    <location>
        <begin position="314"/>
        <end position="325"/>
    </location>
</feature>
<keyword evidence="10" id="KW-1185">Reference proteome</keyword>
<dbReference type="GeneTree" id="ENSGT00390000014904"/>
<dbReference type="InterPro" id="IPR054095">
    <property type="entry name" value="Androglobin_V"/>
</dbReference>
<feature type="compositionally biased region" description="Polar residues" evidence="6">
    <location>
        <begin position="362"/>
        <end position="376"/>
    </location>
</feature>
<dbReference type="InterPro" id="IPR053033">
    <property type="entry name" value="Androglobin-like"/>
</dbReference>
<feature type="coiled-coil region" evidence="5">
    <location>
        <begin position="1433"/>
        <end position="1464"/>
    </location>
</feature>
<feature type="domain" description="Calpain catalytic" evidence="7">
    <location>
        <begin position="77"/>
        <end position="292"/>
    </location>
</feature>
<feature type="domain" description="Globin" evidence="8">
    <location>
        <begin position="732"/>
        <end position="930"/>
    </location>
</feature>
<feature type="compositionally biased region" description="Basic and acidic residues" evidence="6">
    <location>
        <begin position="335"/>
        <end position="360"/>
    </location>
</feature>
<dbReference type="Ensembl" id="ENSLLET00000042061.1">
    <property type="protein sequence ID" value="ENSLLEP00000040419.1"/>
    <property type="gene ID" value="ENSLLEG00000025721.1"/>
</dbReference>
<feature type="region of interest" description="Disordered" evidence="6">
    <location>
        <begin position="298"/>
        <end position="376"/>
    </location>
</feature>
<gene>
    <name evidence="9" type="primary">ADGB</name>
</gene>
<reference evidence="9" key="1">
    <citation type="submission" date="2025-08" db="UniProtKB">
        <authorList>
            <consortium name="Ensembl"/>
        </authorList>
    </citation>
    <scope>IDENTIFICATION</scope>
</reference>
<dbReference type="GO" id="GO:0006508">
    <property type="term" value="P:proteolysis"/>
    <property type="evidence" value="ECO:0007669"/>
    <property type="project" value="InterPro"/>
</dbReference>
<feature type="region of interest" description="Disordered" evidence="6">
    <location>
        <begin position="1"/>
        <end position="22"/>
    </location>
</feature>
<dbReference type="Pfam" id="PF22069">
    <property type="entry name" value="Androglobin_IV"/>
    <property type="match status" value="1"/>
</dbReference>
<feature type="region of interest" description="Disordered" evidence="6">
    <location>
        <begin position="1144"/>
        <end position="1193"/>
    </location>
</feature>
<dbReference type="InterPro" id="IPR009050">
    <property type="entry name" value="Globin-like_sf"/>
</dbReference>
<comment type="caution">
    <text evidence="4">Lacks conserved residue(s) required for the propagation of feature annotation.</text>
</comment>
<keyword evidence="3" id="KW-0408">Iron</keyword>
<evidence type="ECO:0000256" key="3">
    <source>
        <dbReference type="ARBA" id="ARBA00023004"/>
    </source>
</evidence>
<dbReference type="SUPFAM" id="SSF54001">
    <property type="entry name" value="Cysteine proteinases"/>
    <property type="match status" value="1"/>
</dbReference>
<dbReference type="InterPro" id="IPR054094">
    <property type="entry name" value="Androglobin_IV"/>
</dbReference>
<dbReference type="InterPro" id="IPR057249">
    <property type="entry name" value="Globin_CP_ADGB"/>
</dbReference>
<dbReference type="InterPro" id="IPR054093">
    <property type="entry name" value="Androglobin_II"/>
</dbReference>
<accession>A0A8C5QMH8</accession>
<evidence type="ECO:0000259" key="7">
    <source>
        <dbReference type="PROSITE" id="PS50203"/>
    </source>
</evidence>
<sequence>MSSKPSKKRESTHRVGSALGQTPRDVASFVASTFSSSLELKKGKFPMWPEWNEADVNSEKWDMVKAAKEKEKSGRSSAMHFFEDPEGKIELPSQLKVHSWKRPHEFIINLPPVVVKDEQSCDLLTANEHLIGSELMRWIISEISAVWRMYNSSLANTQMTSESPVLPWKPWEHIYALCKVAKGHIPLYNNYGKYVVKLYWMGCWRKIVVDDTLPFSEDNKLLVPATPCEGELWPMLLSKAIIKLASVDTNGFTKKELGEFTGMHSLTGWLPEVIPLQNEYSNEVWNFLKRIVPEFKLPNDGENPACKSPVVQENTKESMHTEVKTDIQVPAIVKPSEKTSKEKTDVKDPGKKKGDKDKNRSANHSARPSSELSNTLQQFLQESSAVPPEPQMVVYASYLPLQLNEQKISVLGQMADSAEKLRQYGISHTYNHPVLVTRTRSCPLVAPVKAPPIPRWKLIRQKKEVNVTDEPKEPVKKKPDQFVEITSPFLNLRTYTPSVPSEGLIMNNNPKRCSLVSSSLISVSEVEENVQEGDEMIKENLTTSSGETLQTSSIIQDHDASEFSNETGKGANIHQDENPADPSLEPEKPSEEMKSVSKETWIDFIDFCKCFQTLYVFHKPNSYPHTAQKSEFKAADDRGLYFLFVDSLKPTEILISFSALVRWGDTPYGVKEEINQQKGLLTAEQFTWKSLLVGPVVLKICTCVTKATVINLPPGRHVLRFTASSPLGHHIHLCSAVPFVFGDEETVMPYLDKESYRFMEQAANIIKAIGNVMTNFSSVNELPRSLKELELVHCPQKDKTSHIKVFNNALWALLTESVGKKVTPDLIFAFRAFTLDLSAILSADVQPMPDAKFEVPPTWQNRTSTDTEEAAAIKLQACWKGIYTRKCWIARQPGTRENTRAKSNFDKVWVALEPNSQQHGVSLLRYIFKHSPSSHEYACYNDECYRISFADYTVNYPDQPSNSWFVVFRETFHMPEDMLIVPKRYTTLPVCALHVVNNDTLEEIPWVFNKVVPHIYTKNKKGYTFVGEAQTGESSVPSGKFRLRLIGACNPLPLLSREALNNSFSLKEIKDYYIPNKDLIFRYSVKTTMEHVATVNVQTSKPDVYIMIQILDNEEEVVHATGKGQARIPAFCFLPTERPSSCHSSKSQALLHSAKKGRVGSGGSQKSKPSARAGSGTHIAKDNENLEDRVSSPHSMPKYIIQATVLYKSWTLTESQMAFVQSLKELEKQETRVLEEVSSEVHHGSEGQKQGSTPKTNRRGRQEKPEKDKSSKEKDREREQSTPISRPESRAQQQTDLHKPSWILKIVSQANEADTIEVKKDTERLDKIRAMKQAWEMAEPGRAVKALQSRLQYINKHLQKPKEDNGETRNPEDTQVLHEETVPIREPDIPIVDPNTQLRKELEPLDLTPFLRKTMPEPMLRDDFVIQQQALQKAAEIQQYRQYREEILQQREQEQIARKTLKKKVLQSYEVLQTMSDEKDLWLARDTKNMDFPVIPVSIFLITAELHFFPVVFLNPCCNRLGLTPNRFLHPGTHYS</sequence>
<dbReference type="PROSITE" id="PS50203">
    <property type="entry name" value="CALPAIN_CAT"/>
    <property type="match status" value="1"/>
</dbReference>
<feature type="compositionally biased region" description="Basic and acidic residues" evidence="6">
    <location>
        <begin position="1179"/>
        <end position="1191"/>
    </location>
</feature>
<organism evidence="9 10">
    <name type="scientific">Leptobrachium leishanense</name>
    <name type="common">Leishan spiny toad</name>
    <dbReference type="NCBI Taxonomy" id="445787"/>
    <lineage>
        <taxon>Eukaryota</taxon>
        <taxon>Metazoa</taxon>
        <taxon>Chordata</taxon>
        <taxon>Craniata</taxon>
        <taxon>Vertebrata</taxon>
        <taxon>Euteleostomi</taxon>
        <taxon>Amphibia</taxon>
        <taxon>Batrachia</taxon>
        <taxon>Anura</taxon>
        <taxon>Pelobatoidea</taxon>
        <taxon>Megophryidae</taxon>
        <taxon>Leptobrachium</taxon>
    </lineage>
</organism>
<keyword evidence="5" id="KW-0175">Coiled coil</keyword>
<dbReference type="Pfam" id="PF22068">
    <property type="entry name" value="Androglobin_II"/>
    <property type="match status" value="1"/>
</dbReference>
<feature type="compositionally biased region" description="Basic and acidic residues" evidence="6">
    <location>
        <begin position="1260"/>
        <end position="1280"/>
    </location>
</feature>
<feature type="region of interest" description="Disordered" evidence="6">
    <location>
        <begin position="1234"/>
        <end position="1297"/>
    </location>
</feature>
<dbReference type="InterPro" id="IPR038765">
    <property type="entry name" value="Papain-like_cys_pep_sf"/>
</dbReference>
<dbReference type="Pfam" id="PF22070">
    <property type="entry name" value="Androglobin_V"/>
    <property type="match status" value="1"/>
</dbReference>
<evidence type="ECO:0000256" key="1">
    <source>
        <dbReference type="ARBA" id="ARBA00022617"/>
    </source>
</evidence>
<evidence type="ECO:0000313" key="9">
    <source>
        <dbReference type="Ensembl" id="ENSLLEP00000040419.1"/>
    </source>
</evidence>
<evidence type="ECO:0000256" key="5">
    <source>
        <dbReference type="SAM" id="Coils"/>
    </source>
</evidence>
<name>A0A8C5QMH8_9ANUR</name>
<proteinExistence type="predicted"/>
<dbReference type="Proteomes" id="UP000694569">
    <property type="component" value="Unplaced"/>
</dbReference>
<dbReference type="PANTHER" id="PTHR46298">
    <property type="entry name" value="ANDROGLOBIN"/>
    <property type="match status" value="1"/>
</dbReference>
<protein>
    <submittedName>
        <fullName evidence="9">Androglobin</fullName>
    </submittedName>
</protein>
<dbReference type="InterPro" id="IPR012292">
    <property type="entry name" value="Globin/Proto"/>
</dbReference>
<dbReference type="GO" id="GO:0004198">
    <property type="term" value="F:calcium-dependent cysteine-type endopeptidase activity"/>
    <property type="evidence" value="ECO:0007669"/>
    <property type="project" value="InterPro"/>
</dbReference>
<evidence type="ECO:0000256" key="6">
    <source>
        <dbReference type="SAM" id="MobiDB-lite"/>
    </source>
</evidence>
<evidence type="ECO:0000259" key="8">
    <source>
        <dbReference type="PROSITE" id="PS52042"/>
    </source>
</evidence>
<feature type="region of interest" description="Disordered" evidence="6">
    <location>
        <begin position="563"/>
        <end position="592"/>
    </location>
</feature>
<dbReference type="CDD" id="cd22307">
    <property type="entry name" value="Adgb_C_mid-like"/>
    <property type="match status" value="1"/>
</dbReference>
<dbReference type="OrthoDB" id="9374162at2759"/>
<reference evidence="9" key="2">
    <citation type="submission" date="2025-09" db="UniProtKB">
        <authorList>
            <consortium name="Ensembl"/>
        </authorList>
    </citation>
    <scope>IDENTIFICATION</scope>
</reference>
<keyword evidence="2" id="KW-0479">Metal-binding</keyword>
<dbReference type="Gene3D" id="1.10.490.10">
    <property type="entry name" value="Globins"/>
    <property type="match status" value="1"/>
</dbReference>
<dbReference type="GO" id="GO:0046872">
    <property type="term" value="F:metal ion binding"/>
    <property type="evidence" value="ECO:0007669"/>
    <property type="project" value="UniProtKB-KW"/>
</dbReference>